<dbReference type="GO" id="GO:0016740">
    <property type="term" value="F:transferase activity"/>
    <property type="evidence" value="ECO:0007669"/>
    <property type="project" value="UniProtKB-KW"/>
</dbReference>
<keyword evidence="5" id="KW-0315">Glutamine amidotransferase</keyword>
<dbReference type="RefSeq" id="WP_129186495.1">
    <property type="nucleotide sequence ID" value="NZ_CP035493.1"/>
</dbReference>
<dbReference type="CDD" id="cd03141">
    <property type="entry name" value="GATase1_Hsp31_like"/>
    <property type="match status" value="1"/>
</dbReference>
<dbReference type="KEGG" id="xya:ET471_02740"/>
<evidence type="ECO:0000256" key="2">
    <source>
        <dbReference type="ARBA" id="ARBA00023239"/>
    </source>
</evidence>
<feature type="domain" description="DJ-1/PfpI" evidence="4">
    <location>
        <begin position="28"/>
        <end position="223"/>
    </location>
</feature>
<sequence>MSTILFVVTSARTWTLSDGTEHPTGFWAEELLTPYRLLTAAGHRVAFATPGGVAPVVDEASLSPAAADAKAERSRLAAVPGLDAPLDVADVDIADYDALYYPGGHGPMQDLSSDAASGRLLVAALDGDVPLGIVCHGAAALVAATRPDGSAAVAGRRLTAFSDAEEKQAGLADFAPFLVESRLRELGADVDVADPWSDHHVVDGRLVSGQNPQSSASVARALAALLA</sequence>
<keyword evidence="2" id="KW-0456">Lyase</keyword>
<dbReference type="Proteomes" id="UP000292118">
    <property type="component" value="Chromosome"/>
</dbReference>
<comment type="similarity">
    <text evidence="3">Belongs to the peptidase C56 family. HSP31-like subfamily.</text>
</comment>
<protein>
    <submittedName>
        <fullName evidence="5">Type 1 glutamine amidotransferase domain-containing protein</fullName>
    </submittedName>
</protein>
<dbReference type="InterPro" id="IPR029062">
    <property type="entry name" value="Class_I_gatase-like"/>
</dbReference>
<dbReference type="GO" id="GO:0019243">
    <property type="term" value="P:methylglyoxal catabolic process to D-lactate via S-lactoyl-glutathione"/>
    <property type="evidence" value="ECO:0007669"/>
    <property type="project" value="TreeGrafter"/>
</dbReference>
<evidence type="ECO:0000256" key="1">
    <source>
        <dbReference type="ARBA" id="ARBA00023016"/>
    </source>
</evidence>
<dbReference type="PANTHER" id="PTHR48094:SF11">
    <property type="entry name" value="GLUTATHIONE-INDEPENDENT GLYOXALASE HSP31-RELATED"/>
    <property type="match status" value="1"/>
</dbReference>
<evidence type="ECO:0000313" key="5">
    <source>
        <dbReference type="EMBL" id="QAY69095.1"/>
    </source>
</evidence>
<evidence type="ECO:0000256" key="3">
    <source>
        <dbReference type="ARBA" id="ARBA00038493"/>
    </source>
</evidence>
<evidence type="ECO:0000313" key="6">
    <source>
        <dbReference type="Proteomes" id="UP000292118"/>
    </source>
</evidence>
<dbReference type="SUPFAM" id="SSF52317">
    <property type="entry name" value="Class I glutamine amidotransferase-like"/>
    <property type="match status" value="1"/>
</dbReference>
<reference evidence="5 6" key="1">
    <citation type="submission" date="2019-01" db="EMBL/GenBank/DDBJ databases">
        <title>Genome sequencing of strain FW10M-9.</title>
        <authorList>
            <person name="Heo J."/>
            <person name="Kim S.-J."/>
            <person name="Kim J.-S."/>
            <person name="Hong S.-B."/>
            <person name="Kwon S.-W."/>
        </authorList>
    </citation>
    <scope>NUCLEOTIDE SEQUENCE [LARGE SCALE GENOMIC DNA]</scope>
    <source>
        <strain evidence="5 6">FW10M-9</strain>
    </source>
</reference>
<accession>A0A4P6F1T1</accession>
<dbReference type="EMBL" id="CP035493">
    <property type="protein sequence ID" value="QAY69095.1"/>
    <property type="molecule type" value="Genomic_DNA"/>
</dbReference>
<keyword evidence="1" id="KW-0346">Stress response</keyword>
<keyword evidence="6" id="KW-1185">Reference proteome</keyword>
<dbReference type="OrthoDB" id="9792284at2"/>
<dbReference type="AlphaFoldDB" id="A0A4P6F1T1"/>
<proteinExistence type="inferred from homology"/>
<dbReference type="PANTHER" id="PTHR48094">
    <property type="entry name" value="PROTEIN/NUCLEIC ACID DEGLYCASE DJ-1-RELATED"/>
    <property type="match status" value="1"/>
</dbReference>
<evidence type="ECO:0000259" key="4">
    <source>
        <dbReference type="Pfam" id="PF01965"/>
    </source>
</evidence>
<organism evidence="5 6">
    <name type="scientific">Xylanimonas protaetiae</name>
    <dbReference type="NCBI Taxonomy" id="2509457"/>
    <lineage>
        <taxon>Bacteria</taxon>
        <taxon>Bacillati</taxon>
        <taxon>Actinomycetota</taxon>
        <taxon>Actinomycetes</taxon>
        <taxon>Micrococcales</taxon>
        <taxon>Promicromonosporaceae</taxon>
        <taxon>Xylanimonas</taxon>
    </lineage>
</organism>
<name>A0A4P6F1T1_9MICO</name>
<dbReference type="Pfam" id="PF01965">
    <property type="entry name" value="DJ-1_PfpI"/>
    <property type="match status" value="1"/>
</dbReference>
<dbReference type="Gene3D" id="3.40.50.880">
    <property type="match status" value="1"/>
</dbReference>
<gene>
    <name evidence="5" type="ORF">ET471_02740</name>
</gene>
<dbReference type="GO" id="GO:0019172">
    <property type="term" value="F:glyoxalase III activity"/>
    <property type="evidence" value="ECO:0007669"/>
    <property type="project" value="TreeGrafter"/>
</dbReference>
<dbReference type="GO" id="GO:0005737">
    <property type="term" value="C:cytoplasm"/>
    <property type="evidence" value="ECO:0007669"/>
    <property type="project" value="TreeGrafter"/>
</dbReference>
<dbReference type="InterPro" id="IPR002818">
    <property type="entry name" value="DJ-1/PfpI"/>
</dbReference>
<keyword evidence="5" id="KW-0808">Transferase</keyword>
<dbReference type="InterPro" id="IPR050325">
    <property type="entry name" value="Prot/Nucl_acid_deglycase"/>
</dbReference>